<feature type="region of interest" description="Disordered" evidence="1">
    <location>
        <begin position="187"/>
        <end position="222"/>
    </location>
</feature>
<name>A0A8C3NDX4_GEOPR</name>
<dbReference type="AlphaFoldDB" id="A0A8C3NDX4"/>
<dbReference type="Ensembl" id="ENSCPVT00000020631.2">
    <property type="protein sequence ID" value="ENSCPVP00000019746.2"/>
    <property type="gene ID" value="ENSCPVG00000014374.2"/>
</dbReference>
<protein>
    <submittedName>
        <fullName evidence="2">Uncharacterized protein</fullName>
    </submittedName>
</protein>
<organism evidence="2 3">
    <name type="scientific">Geospiza parvula</name>
    <name type="common">Small tree-finch</name>
    <name type="synonym">Camarhynchus parvulus</name>
    <dbReference type="NCBI Taxonomy" id="87175"/>
    <lineage>
        <taxon>Eukaryota</taxon>
        <taxon>Metazoa</taxon>
        <taxon>Chordata</taxon>
        <taxon>Craniata</taxon>
        <taxon>Vertebrata</taxon>
        <taxon>Euteleostomi</taxon>
        <taxon>Archelosauria</taxon>
        <taxon>Archosauria</taxon>
        <taxon>Dinosauria</taxon>
        <taxon>Saurischia</taxon>
        <taxon>Theropoda</taxon>
        <taxon>Coelurosauria</taxon>
        <taxon>Aves</taxon>
        <taxon>Neognathae</taxon>
        <taxon>Neoaves</taxon>
        <taxon>Telluraves</taxon>
        <taxon>Australaves</taxon>
        <taxon>Passeriformes</taxon>
        <taxon>Thraupidae</taxon>
        <taxon>Camarhynchus</taxon>
    </lineage>
</organism>
<feature type="region of interest" description="Disordered" evidence="1">
    <location>
        <begin position="1"/>
        <end position="132"/>
    </location>
</feature>
<dbReference type="InterPro" id="IPR010736">
    <property type="entry name" value="SHIPPO-rpt"/>
</dbReference>
<sequence>MPNDGWVGPWRPHRPRGPTSAVYGSPGPKYGVPGGIGEYQRDPSGRRAPAFTFGMRLEGPEEPRSPGPQYLVPAGCTARGRERGPAFTMGGRPRERRRPGAEPSLPSRGRVKPRVPLSRVPSPGPATYQLPPVVGPRLVHKASTPQYTMTGRGPSIFDDNKKTPGPNKYCTVDTNLYMARAPRCTIAGRTPSRLTSTTPSPSDYYPKPDRKQGQTFGVRHSESVVPVMDLQL</sequence>
<dbReference type="Pfam" id="PF07004">
    <property type="entry name" value="SHIPPO-rpt"/>
    <property type="match status" value="3"/>
</dbReference>
<dbReference type="PANTHER" id="PTHR21580">
    <property type="entry name" value="SHIPPO-1-RELATED"/>
    <property type="match status" value="1"/>
</dbReference>
<evidence type="ECO:0000313" key="3">
    <source>
        <dbReference type="Proteomes" id="UP000694382"/>
    </source>
</evidence>
<dbReference type="Proteomes" id="UP000694382">
    <property type="component" value="Chromosome 1A"/>
</dbReference>
<evidence type="ECO:0000313" key="2">
    <source>
        <dbReference type="Ensembl" id="ENSCPVP00000019746.2"/>
    </source>
</evidence>
<dbReference type="InterPro" id="IPR051291">
    <property type="entry name" value="CIMAP"/>
</dbReference>
<reference evidence="2" key="3">
    <citation type="submission" date="2025-09" db="UniProtKB">
        <authorList>
            <consortium name="Ensembl"/>
        </authorList>
    </citation>
    <scope>IDENTIFICATION</scope>
</reference>
<accession>A0A8C3NDX4</accession>
<dbReference type="GO" id="GO:0005856">
    <property type="term" value="C:cytoskeleton"/>
    <property type="evidence" value="ECO:0007669"/>
    <property type="project" value="TreeGrafter"/>
</dbReference>
<evidence type="ECO:0000256" key="1">
    <source>
        <dbReference type="SAM" id="MobiDB-lite"/>
    </source>
</evidence>
<reference evidence="2" key="2">
    <citation type="submission" date="2025-08" db="UniProtKB">
        <authorList>
            <consortium name="Ensembl"/>
        </authorList>
    </citation>
    <scope>IDENTIFICATION</scope>
</reference>
<reference evidence="2" key="1">
    <citation type="submission" date="2020-02" db="EMBL/GenBank/DDBJ databases">
        <authorList>
            <person name="Enbody D E."/>
            <person name="Pettersson E M."/>
        </authorList>
    </citation>
    <scope>NUCLEOTIDE SEQUENCE [LARGE SCALE GENOMIC DNA]</scope>
</reference>
<keyword evidence="3" id="KW-1185">Reference proteome</keyword>
<dbReference type="PANTHER" id="PTHR21580:SF28">
    <property type="entry name" value="BOREALIN N-TERMINAL DOMAIN-CONTAINING PROTEIN-RELATED"/>
    <property type="match status" value="1"/>
</dbReference>
<feature type="compositionally biased region" description="Low complexity" evidence="1">
    <location>
        <begin position="189"/>
        <end position="202"/>
    </location>
</feature>
<proteinExistence type="predicted"/>
<accession>A0A8U8CKJ8</accession>